<protein>
    <submittedName>
        <fullName evidence="3">Proteasome activator complex subunit 4</fullName>
    </submittedName>
</protein>
<dbReference type="InterPro" id="IPR035309">
    <property type="entry name" value="PSME4"/>
</dbReference>
<keyword evidence="2" id="KW-1185">Reference proteome</keyword>
<dbReference type="PANTHER" id="PTHR32170">
    <property type="entry name" value="PROTEASOME ACTIVATOR COMPLEX SUBUNIT 4"/>
    <property type="match status" value="1"/>
</dbReference>
<proteinExistence type="predicted"/>
<reference evidence="3" key="1">
    <citation type="submission" date="2016-06" db="UniProtKB">
        <authorList>
            <consortium name="WormBaseParasite"/>
        </authorList>
    </citation>
    <scope>IDENTIFICATION</scope>
</reference>
<evidence type="ECO:0000313" key="2">
    <source>
        <dbReference type="Proteomes" id="UP000270296"/>
    </source>
</evidence>
<dbReference type="WBParaSite" id="SBAD_0001197701-mRNA-1">
    <property type="protein sequence ID" value="SBAD_0001197701-mRNA-1"/>
    <property type="gene ID" value="SBAD_0001197701"/>
</dbReference>
<evidence type="ECO:0000313" key="3">
    <source>
        <dbReference type="WBParaSite" id="SBAD_0001197701-mRNA-1"/>
    </source>
</evidence>
<gene>
    <name evidence="1" type="ORF">SBAD_LOCUS11590</name>
</gene>
<dbReference type="GO" id="GO:0005634">
    <property type="term" value="C:nucleus"/>
    <property type="evidence" value="ECO:0007669"/>
    <property type="project" value="TreeGrafter"/>
</dbReference>
<dbReference type="GO" id="GO:0005829">
    <property type="term" value="C:cytosol"/>
    <property type="evidence" value="ECO:0007669"/>
    <property type="project" value="TreeGrafter"/>
</dbReference>
<dbReference type="EMBL" id="UZAM01015983">
    <property type="protein sequence ID" value="VDP41341.1"/>
    <property type="molecule type" value="Genomic_DNA"/>
</dbReference>
<dbReference type="GO" id="GO:0070628">
    <property type="term" value="F:proteasome binding"/>
    <property type="evidence" value="ECO:0007669"/>
    <property type="project" value="InterPro"/>
</dbReference>
<dbReference type="GO" id="GO:0016504">
    <property type="term" value="F:peptidase activator activity"/>
    <property type="evidence" value="ECO:0007669"/>
    <property type="project" value="InterPro"/>
</dbReference>
<reference evidence="1 2" key="2">
    <citation type="submission" date="2018-11" db="EMBL/GenBank/DDBJ databases">
        <authorList>
            <consortium name="Pathogen Informatics"/>
        </authorList>
    </citation>
    <scope>NUCLEOTIDE SEQUENCE [LARGE SCALE GENOMIC DNA]</scope>
</reference>
<sequence>MYELVVLPGLEARLVKSFGFIFKNLTSKVRLISRDDLTLEWRPLYDLYTYIAFGNLEEDGLFLFPSNMLNSLESVIRLARLYFTDESTREILEELRPLMCPWDKSFGRALQCLCLFLPCSVPPELGFKLWFDEIMYWWLHLQNTVSWDTNVVKLFARLSLYNIGHINWEPYLDDIFTRCLRDFSLNINGIRNNCPIAVGKLSETHEAEVMAVWISNLLGGQSKTQILLEKLMAVLQCYCHPSNTGR</sequence>
<accession>A0A183J6U2</accession>
<dbReference type="GO" id="GO:0010499">
    <property type="term" value="P:proteasomal ubiquitin-independent protein catabolic process"/>
    <property type="evidence" value="ECO:0007669"/>
    <property type="project" value="TreeGrafter"/>
</dbReference>
<evidence type="ECO:0000313" key="1">
    <source>
        <dbReference type="EMBL" id="VDP41341.1"/>
    </source>
</evidence>
<organism evidence="3">
    <name type="scientific">Soboliphyme baturini</name>
    <dbReference type="NCBI Taxonomy" id="241478"/>
    <lineage>
        <taxon>Eukaryota</taxon>
        <taxon>Metazoa</taxon>
        <taxon>Ecdysozoa</taxon>
        <taxon>Nematoda</taxon>
        <taxon>Enoplea</taxon>
        <taxon>Dorylaimia</taxon>
        <taxon>Dioctophymatida</taxon>
        <taxon>Dioctophymatoidea</taxon>
        <taxon>Soboliphymatidae</taxon>
        <taxon>Soboliphyme</taxon>
    </lineage>
</organism>
<dbReference type="Proteomes" id="UP000270296">
    <property type="component" value="Unassembled WGS sequence"/>
</dbReference>
<name>A0A183J6U2_9BILA</name>
<dbReference type="AlphaFoldDB" id="A0A183J6U2"/>
<dbReference type="PANTHER" id="PTHR32170:SF3">
    <property type="entry name" value="PROTEASOME ACTIVATOR COMPLEX SUBUNIT 4"/>
    <property type="match status" value="1"/>
</dbReference>
<dbReference type="OrthoDB" id="17907at2759"/>